<dbReference type="Proteomes" id="UP000000233">
    <property type="component" value="Chromosome"/>
</dbReference>
<feature type="domain" description="ABC transporter substrate-binding protein PnrA-like" evidence="4">
    <location>
        <begin position="134"/>
        <end position="402"/>
    </location>
</feature>
<dbReference type="SUPFAM" id="SSF53822">
    <property type="entry name" value="Periplasmic binding protein-like I"/>
    <property type="match status" value="2"/>
</dbReference>
<dbReference type="Gene3D" id="3.40.50.2300">
    <property type="match status" value="2"/>
</dbReference>
<dbReference type="HOGENOM" id="CLU_038813_2_0_6"/>
<dbReference type="InterPro" id="IPR003760">
    <property type="entry name" value="PnrA-like"/>
</dbReference>
<feature type="compositionally biased region" description="Basic residues" evidence="2">
    <location>
        <begin position="1"/>
        <end position="13"/>
    </location>
</feature>
<evidence type="ECO:0000256" key="1">
    <source>
        <dbReference type="ARBA" id="ARBA00022729"/>
    </source>
</evidence>
<proteinExistence type="predicted"/>
<organism evidence="5 6">
    <name type="scientific">Stutzerimonas stutzeri (strain A1501)</name>
    <name type="common">Pseudomonas stutzeri</name>
    <dbReference type="NCBI Taxonomy" id="379731"/>
    <lineage>
        <taxon>Bacteria</taxon>
        <taxon>Pseudomonadati</taxon>
        <taxon>Pseudomonadota</taxon>
        <taxon>Gammaproteobacteria</taxon>
        <taxon>Pseudomonadales</taxon>
        <taxon>Pseudomonadaceae</taxon>
        <taxon>Stutzerimonas</taxon>
    </lineage>
</organism>
<keyword evidence="6" id="KW-1185">Reference proteome</keyword>
<accession>A4VP18</accession>
<keyword evidence="3" id="KW-1133">Transmembrane helix</keyword>
<sequence length="462" mass="50340">MARRRRSGRRPRRAGTDRRSPAGGPATGKRLNNHDRGLHQSWAPWITGAPAQVSIGPRRRVESAAIRHNEGICPVGQLFANQLSANTGSVARQTGASPAMQNNSRKTLLRALAAAIGFSAALTTAAASAADPLKVGFVYIGPIGDHGWTYQHEQGRKYMEEQLGDKVKTSFVENVPEGADAERVIRNMAKSDYDLIFTTSFGYMNPTLKVAKQFPKVTFEHATGYKQAKNVGTYLTRSYEGRYVGGFLAAKMTKTKKVGYIASFPIPEVIRDINAIQLALDKYNPGTEIKVVWVNTWFDPGKEADAANALIDQGVDVIFQHTDSPAPIQAAERRGVYSVGYASDMQHFGPKAVLTSIVNDWGPHYTKSAEAVMAGNWKSEDFWGGLAQDSISLPISDLVPADVKAEAEQIIARIKSGEFHPFTGPIKDQAGEVRIAEGETASIKDLASMNYYVQGVKAEMPK</sequence>
<dbReference type="eggNOG" id="COG1744">
    <property type="taxonomic scope" value="Bacteria"/>
</dbReference>
<evidence type="ECO:0000259" key="4">
    <source>
        <dbReference type="Pfam" id="PF02608"/>
    </source>
</evidence>
<dbReference type="Pfam" id="PF02608">
    <property type="entry name" value="Bmp"/>
    <property type="match status" value="1"/>
</dbReference>
<dbReference type="AlphaFoldDB" id="A4VP18"/>
<protein>
    <submittedName>
        <fullName evidence="5">Membrane protein, bmp family</fullName>
    </submittedName>
</protein>
<keyword evidence="3" id="KW-0812">Transmembrane</keyword>
<dbReference type="InterPro" id="IPR028082">
    <property type="entry name" value="Peripla_BP_I"/>
</dbReference>
<keyword evidence="3" id="KW-0472">Membrane</keyword>
<name>A4VP18_STUS1</name>
<keyword evidence="1" id="KW-0732">Signal</keyword>
<evidence type="ECO:0000313" key="5">
    <source>
        <dbReference type="EMBL" id="ABP80719.1"/>
    </source>
</evidence>
<evidence type="ECO:0000256" key="2">
    <source>
        <dbReference type="SAM" id="MobiDB-lite"/>
    </source>
</evidence>
<dbReference type="EMBL" id="CP000304">
    <property type="protein sequence ID" value="ABP80719.1"/>
    <property type="molecule type" value="Genomic_DNA"/>
</dbReference>
<dbReference type="CDD" id="cd19963">
    <property type="entry name" value="PBP1_BMP-like"/>
    <property type="match status" value="1"/>
</dbReference>
<reference evidence="5 6" key="1">
    <citation type="journal article" date="2008" name="Proc. Natl. Acad. Sci. U.S.A.">
        <title>Nitrogen fixation island and rhizosphere competence traits in the genome of root-associated Pseudomonas stutzeri A1501.</title>
        <authorList>
            <person name="Yan Y."/>
            <person name="Yang J."/>
            <person name="Dou Y."/>
            <person name="Chen M."/>
            <person name="Ping S."/>
            <person name="Peng J."/>
            <person name="Lu W."/>
            <person name="Zhang W."/>
            <person name="Yao Z."/>
            <person name="Li H."/>
            <person name="Liu W."/>
            <person name="He S."/>
            <person name="Geng L."/>
            <person name="Zhang X."/>
            <person name="Yang F."/>
            <person name="Yu H."/>
            <person name="Zhan Y."/>
            <person name="Li D."/>
            <person name="Lin Z."/>
            <person name="Wang Y."/>
            <person name="Elmerich C."/>
            <person name="Lin M."/>
            <person name="Jin Q."/>
        </authorList>
    </citation>
    <scope>NUCLEOTIDE SEQUENCE [LARGE SCALE GENOMIC DNA]</scope>
    <source>
        <strain evidence="5 6">A1501</strain>
    </source>
</reference>
<dbReference type="GO" id="GO:0005886">
    <property type="term" value="C:plasma membrane"/>
    <property type="evidence" value="ECO:0007669"/>
    <property type="project" value="InterPro"/>
</dbReference>
<dbReference type="PANTHER" id="PTHR43208:SF1">
    <property type="entry name" value="ABC TRANSPORTER SUBSTRATE-BINDING PROTEIN"/>
    <property type="match status" value="1"/>
</dbReference>
<feature type="region of interest" description="Disordered" evidence="2">
    <location>
        <begin position="1"/>
        <end position="36"/>
    </location>
</feature>
<evidence type="ECO:0000313" key="6">
    <source>
        <dbReference type="Proteomes" id="UP000000233"/>
    </source>
</evidence>
<gene>
    <name evidence="5" type="ordered locus">PST_3079</name>
</gene>
<dbReference type="KEGG" id="psa:PST_3079"/>
<dbReference type="InterPro" id="IPR052910">
    <property type="entry name" value="ABC-Purine-Binding"/>
</dbReference>
<dbReference type="PANTHER" id="PTHR43208">
    <property type="entry name" value="ABC TRANSPORTER SUBSTRATE-BINDING PROTEIN"/>
    <property type="match status" value="1"/>
</dbReference>
<evidence type="ECO:0000256" key="3">
    <source>
        <dbReference type="SAM" id="Phobius"/>
    </source>
</evidence>
<feature type="transmembrane region" description="Helical" evidence="3">
    <location>
        <begin position="108"/>
        <end position="130"/>
    </location>
</feature>